<keyword evidence="3" id="KW-0862">Zinc</keyword>
<keyword evidence="2 4" id="KW-0863">Zinc-finger</keyword>
<protein>
    <recommendedName>
        <fullName evidence="6">RING-type domain-containing protein</fullName>
    </recommendedName>
</protein>
<dbReference type="InterPro" id="IPR001841">
    <property type="entry name" value="Znf_RING"/>
</dbReference>
<dbReference type="SUPFAM" id="SSF57850">
    <property type="entry name" value="RING/U-box"/>
    <property type="match status" value="1"/>
</dbReference>
<dbReference type="Pfam" id="PF00097">
    <property type="entry name" value="zf-C3HC4"/>
    <property type="match status" value="1"/>
</dbReference>
<dbReference type="GO" id="GO:0008270">
    <property type="term" value="F:zinc ion binding"/>
    <property type="evidence" value="ECO:0007669"/>
    <property type="project" value="UniProtKB-KW"/>
</dbReference>
<dbReference type="PROSITE" id="PS50089">
    <property type="entry name" value="ZF_RING_2"/>
    <property type="match status" value="1"/>
</dbReference>
<keyword evidence="1" id="KW-0479">Metal-binding</keyword>
<evidence type="ECO:0000256" key="2">
    <source>
        <dbReference type="ARBA" id="ARBA00022771"/>
    </source>
</evidence>
<feature type="domain" description="RING-type" evidence="6">
    <location>
        <begin position="176"/>
        <end position="229"/>
    </location>
</feature>
<dbReference type="InterPro" id="IPR013083">
    <property type="entry name" value="Znf_RING/FYVE/PHD"/>
</dbReference>
<dbReference type="EMBL" id="HBFR01039885">
    <property type="protein sequence ID" value="CAD8901938.1"/>
    <property type="molecule type" value="Transcribed_RNA"/>
</dbReference>
<organism evidence="7">
    <name type="scientific">Corethron hystrix</name>
    <dbReference type="NCBI Taxonomy" id="216773"/>
    <lineage>
        <taxon>Eukaryota</taxon>
        <taxon>Sar</taxon>
        <taxon>Stramenopiles</taxon>
        <taxon>Ochrophyta</taxon>
        <taxon>Bacillariophyta</taxon>
        <taxon>Coscinodiscophyceae</taxon>
        <taxon>Corethrophycidae</taxon>
        <taxon>Corethrales</taxon>
        <taxon>Corethraceae</taxon>
        <taxon>Corethron</taxon>
    </lineage>
</organism>
<dbReference type="Gene3D" id="3.30.40.10">
    <property type="entry name" value="Zinc/RING finger domain, C3HC4 (zinc finger)"/>
    <property type="match status" value="1"/>
</dbReference>
<reference evidence="7" key="1">
    <citation type="submission" date="2021-01" db="EMBL/GenBank/DDBJ databases">
        <authorList>
            <person name="Corre E."/>
            <person name="Pelletier E."/>
            <person name="Niang G."/>
            <person name="Scheremetjew M."/>
            <person name="Finn R."/>
            <person name="Kale V."/>
            <person name="Holt S."/>
            <person name="Cochrane G."/>
            <person name="Meng A."/>
            <person name="Brown T."/>
            <person name="Cohen L."/>
        </authorList>
    </citation>
    <scope>NUCLEOTIDE SEQUENCE</scope>
    <source>
        <strain evidence="7">308</strain>
    </source>
</reference>
<dbReference type="PROSITE" id="PS00518">
    <property type="entry name" value="ZF_RING_1"/>
    <property type="match status" value="1"/>
</dbReference>
<accession>A0A7S1G085</accession>
<dbReference type="AlphaFoldDB" id="A0A7S1G085"/>
<name>A0A7S1G085_9STRA</name>
<evidence type="ECO:0000256" key="4">
    <source>
        <dbReference type="PROSITE-ProRule" id="PRU00175"/>
    </source>
</evidence>
<dbReference type="InterPro" id="IPR018957">
    <property type="entry name" value="Znf_C3HC4_RING-type"/>
</dbReference>
<evidence type="ECO:0000256" key="5">
    <source>
        <dbReference type="SAM" id="MobiDB-lite"/>
    </source>
</evidence>
<proteinExistence type="predicted"/>
<sequence>MNVLMSIIPSDDEGVGELGVDPLGGAGWHSPPQSNTYSFNSVDDSYGDTVVNIDEEISRDENLDELDEIVSGYDISDGIAEEETTPTLHFDEGSVSVENENEAGESYLDPSFHYNLDGSRAARSSQKKSTDYICEIEPTKSHNAEVGVKHKKKESDGNDFHIRVTEKQNMAQEMICSICMEIIVDATSTAPCGHMYCEKCIGSVVQKSTMSANKYNRRNLPHIPCPMCRVNVNSLVRHQTTDNVILSMVKLGFFPSGEATHFLQRRGITLTDQERGMAGLHNEHGNPSPKRKRQTQTTFEDNNATVPLLNPLIRRMQYDEIRAQNIRNQSVRPGSFVQHLGFSGYNNENLVNAGSTADDAILIDD</sequence>
<evidence type="ECO:0000256" key="3">
    <source>
        <dbReference type="ARBA" id="ARBA00022833"/>
    </source>
</evidence>
<evidence type="ECO:0000256" key="1">
    <source>
        <dbReference type="ARBA" id="ARBA00022723"/>
    </source>
</evidence>
<evidence type="ECO:0000313" key="7">
    <source>
        <dbReference type="EMBL" id="CAD8901938.1"/>
    </source>
</evidence>
<dbReference type="SMART" id="SM00184">
    <property type="entry name" value="RING"/>
    <property type="match status" value="1"/>
</dbReference>
<feature type="region of interest" description="Disordered" evidence="5">
    <location>
        <begin position="278"/>
        <end position="302"/>
    </location>
</feature>
<dbReference type="InterPro" id="IPR047126">
    <property type="entry name" value="RNF141-like"/>
</dbReference>
<dbReference type="PANTHER" id="PTHR12109">
    <property type="entry name" value="RING FINGER PROTEIN 141-RELATED"/>
    <property type="match status" value="1"/>
</dbReference>
<gene>
    <name evidence="7" type="ORF">CHYS00102_LOCUS29157</name>
</gene>
<dbReference type="InterPro" id="IPR017907">
    <property type="entry name" value="Znf_RING_CS"/>
</dbReference>
<evidence type="ECO:0000259" key="6">
    <source>
        <dbReference type="PROSITE" id="PS50089"/>
    </source>
</evidence>